<protein>
    <submittedName>
        <fullName evidence="2">Uncharacterized protein</fullName>
    </submittedName>
</protein>
<comment type="caution">
    <text evidence="2">The sequence shown here is derived from an EMBL/GenBank/DDBJ whole genome shotgun (WGS) entry which is preliminary data.</text>
</comment>
<dbReference type="InParanoid" id="G9MEZ8"/>
<dbReference type="OMA" id="FFEFFIW"/>
<dbReference type="Proteomes" id="UP000007115">
    <property type="component" value="Unassembled WGS sequence"/>
</dbReference>
<feature type="compositionally biased region" description="Basic residues" evidence="1">
    <location>
        <begin position="899"/>
        <end position="912"/>
    </location>
</feature>
<dbReference type="EMBL" id="ABDF02000001">
    <property type="protein sequence ID" value="EHK26966.1"/>
    <property type="molecule type" value="Genomic_DNA"/>
</dbReference>
<dbReference type="VEuPathDB" id="FungiDB:TRIVIDRAFT_62758"/>
<sequence length="1053" mass="122194">MSNETLENYKGDAHDIYLGKNRRLADPIFFPAPGRAALMIERKQKTLALEMEAEPDGPREMTRAFMSRWGWGYLIRYPPGDPNPRFEDYEKCMDAMAADVQETWDKIQRLVRNHEDDIQRWILDSYMSLENEEPLTNSSPYASMTSSWHPTVTAFNNCHPDISTFMEPNSIESDFHIKIPDSNAPLLFPFIFINRYFSASAMTQVGDIRNHHTVFYNHLYNFYDSRLPINWPHEYEPEPAVITNPPASANWPESREFYKQKRLTFLAPHIASSDLLEPGRLFSLIHSRGRQHPSVFAKKDNDMTFIGRRTNYLTDPLIANRMVSFDISQSGSVKSYRPELWKGWTNRPDDELSAEDKEEYDDLWHRGQLFAPSEAWIMLQSQRVTYYYLWHLLTDICDKMKLNPSARLALKSPKEQSEVLSNVRTTMSKEHHLKDWFDFARNQPSLLPPTQISPIYFTELQSTMEEAEESIRKLFNDPGFFFDMVYELREHHWGNIGMKSDEKSPDEVDQYSAYVEQYTNEQTCHMLYYDLIRGVVRRHIFEFYMWYSIYTRLREFESKMKETFPDYGKEGYSDTDGTNRAQQPPVFLSDKMKQKHAKLAEEYMSLVVLIRYHAIFFVNEFRKKGIHAGSPIMSHLVYSIGPPQEEIQDRACNIQKNHYYAPDLKYRSKTRDKKFNINKLEKNVLKVSVFDAIETFIVNPLDRTNCGIKEAVRYLQEVRQVTEDKREGVFTELIADTIYSLDILTSLADHLESLWPAMDRIGGGEVDETVRRKYFDQASRDISINFLHFDEFNFDKIPKERMNRLFLFFDELQGFARESISMGHAKYDLKRFGASLLRDYIYPHNEQFGGLKANEEAISRLEKAMGAEEIVAAAKRQRQRDAFIDLLESSPPNAATEKKRLKKLARRQKRSKTQAEPSGEPTSDLGKEKDETTPDVGEDSVANEDIYNPRWEESLHASLTQFLFSSIHETRLLAQSQTTAPKSNAAIGPAPNAPDGSPKGIIKKHEWATLKAIYGIKVREDEAVSVSYAQLKAAMEALGYKQARGRGSHKDEA</sequence>
<evidence type="ECO:0000256" key="1">
    <source>
        <dbReference type="SAM" id="MobiDB-lite"/>
    </source>
</evidence>
<dbReference type="HOGENOM" id="CLU_267266_0_0_1"/>
<dbReference type="AlphaFoldDB" id="G9MEZ8"/>
<evidence type="ECO:0000313" key="2">
    <source>
        <dbReference type="EMBL" id="EHK26966.1"/>
    </source>
</evidence>
<organism evidence="2 3">
    <name type="scientific">Hypocrea virens (strain Gv29-8 / FGSC 10586)</name>
    <name type="common">Gliocladium virens</name>
    <name type="synonym">Trichoderma virens</name>
    <dbReference type="NCBI Taxonomy" id="413071"/>
    <lineage>
        <taxon>Eukaryota</taxon>
        <taxon>Fungi</taxon>
        <taxon>Dikarya</taxon>
        <taxon>Ascomycota</taxon>
        <taxon>Pezizomycotina</taxon>
        <taxon>Sordariomycetes</taxon>
        <taxon>Hypocreomycetidae</taxon>
        <taxon>Hypocreales</taxon>
        <taxon>Hypocreaceae</taxon>
        <taxon>Trichoderma</taxon>
    </lineage>
</organism>
<accession>G9MEZ8</accession>
<dbReference type="STRING" id="413071.G9MEZ8"/>
<feature type="region of interest" description="Disordered" evidence="1">
    <location>
        <begin position="895"/>
        <end position="944"/>
    </location>
</feature>
<dbReference type="eggNOG" id="ENOG502T4NI">
    <property type="taxonomic scope" value="Eukaryota"/>
</dbReference>
<feature type="region of interest" description="Disordered" evidence="1">
    <location>
        <begin position="975"/>
        <end position="1000"/>
    </location>
</feature>
<dbReference type="RefSeq" id="XP_013961184.1">
    <property type="nucleotide sequence ID" value="XM_014105709.1"/>
</dbReference>
<dbReference type="GeneID" id="25796407"/>
<name>G9MEZ8_HYPVG</name>
<reference evidence="2 3" key="1">
    <citation type="journal article" date="2011" name="Genome Biol.">
        <title>Comparative genome sequence analysis underscores mycoparasitism as the ancestral life style of Trichoderma.</title>
        <authorList>
            <person name="Kubicek C.P."/>
            <person name="Herrera-Estrella A."/>
            <person name="Seidl-Seiboth V."/>
            <person name="Martinez D.A."/>
            <person name="Druzhinina I.S."/>
            <person name="Thon M."/>
            <person name="Zeilinger S."/>
            <person name="Casas-Flores S."/>
            <person name="Horwitz B.A."/>
            <person name="Mukherjee P.K."/>
            <person name="Mukherjee M."/>
            <person name="Kredics L."/>
            <person name="Alcaraz L.D."/>
            <person name="Aerts A."/>
            <person name="Antal Z."/>
            <person name="Atanasova L."/>
            <person name="Cervantes-Badillo M.G."/>
            <person name="Challacombe J."/>
            <person name="Chertkov O."/>
            <person name="McCluskey K."/>
            <person name="Coulpier F."/>
            <person name="Deshpande N."/>
            <person name="von Doehren H."/>
            <person name="Ebbole D.J."/>
            <person name="Esquivel-Naranjo E.U."/>
            <person name="Fekete E."/>
            <person name="Flipphi M."/>
            <person name="Glaser F."/>
            <person name="Gomez-Rodriguez E.Y."/>
            <person name="Gruber S."/>
            <person name="Han C."/>
            <person name="Henrissat B."/>
            <person name="Hermosa R."/>
            <person name="Hernandez-Onate M."/>
            <person name="Karaffa L."/>
            <person name="Kosti I."/>
            <person name="Le Crom S."/>
            <person name="Lindquist E."/>
            <person name="Lucas S."/>
            <person name="Luebeck M."/>
            <person name="Luebeck P.S."/>
            <person name="Margeot A."/>
            <person name="Metz B."/>
            <person name="Misra M."/>
            <person name="Nevalainen H."/>
            <person name="Omann M."/>
            <person name="Packer N."/>
            <person name="Perrone G."/>
            <person name="Uresti-Rivera E.E."/>
            <person name="Salamov A."/>
            <person name="Schmoll M."/>
            <person name="Seiboth B."/>
            <person name="Shapiro H."/>
            <person name="Sukno S."/>
            <person name="Tamayo-Ramos J.A."/>
            <person name="Tisch D."/>
            <person name="Wiest A."/>
            <person name="Wilkinson H.H."/>
            <person name="Zhang M."/>
            <person name="Coutinho P.M."/>
            <person name="Kenerley C.M."/>
            <person name="Monte E."/>
            <person name="Baker S.E."/>
            <person name="Grigoriev I.V."/>
        </authorList>
    </citation>
    <scope>NUCLEOTIDE SEQUENCE [LARGE SCALE GENOMIC DNA]</scope>
    <source>
        <strain evidence="3">Gv29-8 / FGSC 10586</strain>
    </source>
</reference>
<evidence type="ECO:0000313" key="3">
    <source>
        <dbReference type="Proteomes" id="UP000007115"/>
    </source>
</evidence>
<gene>
    <name evidence="2" type="ORF">TRIVIDRAFT_62758</name>
</gene>
<keyword evidence="3" id="KW-1185">Reference proteome</keyword>
<proteinExistence type="predicted"/>
<dbReference type="OrthoDB" id="2922289at2759"/>